<sequence>MSSPNDDCSSSPSAPSLRPTPHWTRMPSFPGDEPLGEDSDEEALDLAQASTTRHAIERLAMSSDLLLVPSSWSDEAEQPSPRRAAEDDTNSTAALVGTLRELAASASSRPRAELTWRRTHTFPEVKAAVPAGQLRRNLSEQQLRRCSEPPIGATEEYIMGDEEFQGAAFESYLEKADVTEGASLARSGVERRSSTLDSMPEEPHLPDPEMPVPEEVSPGLRLQQDSAPPSPPSRPHAPVAAPVAAPQGPADRATSSDAMAERNPFSASDEHPLIMWGKVWKKRPGHRDSVGETVGVGGAEAAPADASNQTLPTAPESSGVVVE</sequence>
<keyword evidence="3" id="KW-1185">Reference proteome</keyword>
<feature type="compositionally biased region" description="Low complexity" evidence="1">
    <location>
        <begin position="1"/>
        <end position="21"/>
    </location>
</feature>
<name>A0ABP0JX66_9DINO</name>
<comment type="caution">
    <text evidence="2">The sequence shown here is derived from an EMBL/GenBank/DDBJ whole genome shotgun (WGS) entry which is preliminary data.</text>
</comment>
<feature type="compositionally biased region" description="Polar residues" evidence="1">
    <location>
        <begin position="306"/>
        <end position="316"/>
    </location>
</feature>
<feature type="compositionally biased region" description="Acidic residues" evidence="1">
    <location>
        <begin position="34"/>
        <end position="44"/>
    </location>
</feature>
<reference evidence="2 3" key="1">
    <citation type="submission" date="2024-02" db="EMBL/GenBank/DDBJ databases">
        <authorList>
            <person name="Chen Y."/>
            <person name="Shah S."/>
            <person name="Dougan E. K."/>
            <person name="Thang M."/>
            <person name="Chan C."/>
        </authorList>
    </citation>
    <scope>NUCLEOTIDE SEQUENCE [LARGE SCALE GENOMIC DNA]</scope>
</reference>
<protein>
    <submittedName>
        <fullName evidence="2">Uncharacterized protein</fullName>
    </submittedName>
</protein>
<organism evidence="2 3">
    <name type="scientific">Durusdinium trenchii</name>
    <dbReference type="NCBI Taxonomy" id="1381693"/>
    <lineage>
        <taxon>Eukaryota</taxon>
        <taxon>Sar</taxon>
        <taxon>Alveolata</taxon>
        <taxon>Dinophyceae</taxon>
        <taxon>Suessiales</taxon>
        <taxon>Symbiodiniaceae</taxon>
        <taxon>Durusdinium</taxon>
    </lineage>
</organism>
<evidence type="ECO:0000256" key="1">
    <source>
        <dbReference type="SAM" id="MobiDB-lite"/>
    </source>
</evidence>
<evidence type="ECO:0000313" key="2">
    <source>
        <dbReference type="EMBL" id="CAK9018891.1"/>
    </source>
</evidence>
<dbReference type="EMBL" id="CAXAMM010008914">
    <property type="protein sequence ID" value="CAK9018891.1"/>
    <property type="molecule type" value="Genomic_DNA"/>
</dbReference>
<accession>A0ABP0JX66</accession>
<feature type="region of interest" description="Disordered" evidence="1">
    <location>
        <begin position="68"/>
        <end position="92"/>
    </location>
</feature>
<proteinExistence type="predicted"/>
<feature type="region of interest" description="Disordered" evidence="1">
    <location>
        <begin position="179"/>
        <end position="323"/>
    </location>
</feature>
<feature type="region of interest" description="Disordered" evidence="1">
    <location>
        <begin position="1"/>
        <end position="49"/>
    </location>
</feature>
<dbReference type="Proteomes" id="UP001642464">
    <property type="component" value="Unassembled WGS sequence"/>
</dbReference>
<gene>
    <name evidence="2" type="ORF">SCF082_LOCUS14281</name>
</gene>
<evidence type="ECO:0000313" key="3">
    <source>
        <dbReference type="Proteomes" id="UP001642464"/>
    </source>
</evidence>
<feature type="compositionally biased region" description="Low complexity" evidence="1">
    <location>
        <begin position="236"/>
        <end position="250"/>
    </location>
</feature>